<evidence type="ECO:0000313" key="4">
    <source>
        <dbReference type="EMBL" id="TFW33244.1"/>
    </source>
</evidence>
<feature type="domain" description="NAD(+)--protein-arginine ADP-ribosyltransferase Tre1-like N-terminal" evidence="3">
    <location>
        <begin position="86"/>
        <end position="283"/>
    </location>
</feature>
<gene>
    <name evidence="4" type="ORF">E4O92_07230</name>
</gene>
<protein>
    <recommendedName>
        <fullName evidence="3">NAD(+)--protein-arginine ADP-ribosyltransferase Tre1-like N-terminal domain-containing protein</fullName>
    </recommendedName>
</protein>
<keyword evidence="5" id="KW-1185">Reference proteome</keyword>
<feature type="region of interest" description="Disordered" evidence="1">
    <location>
        <begin position="328"/>
        <end position="350"/>
    </location>
</feature>
<evidence type="ECO:0000256" key="2">
    <source>
        <dbReference type="SAM" id="Phobius"/>
    </source>
</evidence>
<feature type="transmembrane region" description="Helical" evidence="2">
    <location>
        <begin position="124"/>
        <end position="149"/>
    </location>
</feature>
<comment type="caution">
    <text evidence="4">The sequence shown here is derived from an EMBL/GenBank/DDBJ whole genome shotgun (WGS) entry which is preliminary data.</text>
</comment>
<dbReference type="AlphaFoldDB" id="A0A4Y9T6Z7"/>
<accession>A0A4Y9T6Z7</accession>
<proteinExistence type="predicted"/>
<name>A0A4Y9T6Z7_9BURK</name>
<organism evidence="4 5">
    <name type="scientific">Massilia horti</name>
    <dbReference type="NCBI Taxonomy" id="2562153"/>
    <lineage>
        <taxon>Bacteria</taxon>
        <taxon>Pseudomonadati</taxon>
        <taxon>Pseudomonadota</taxon>
        <taxon>Betaproteobacteria</taxon>
        <taxon>Burkholderiales</taxon>
        <taxon>Oxalobacteraceae</taxon>
        <taxon>Telluria group</taxon>
        <taxon>Massilia</taxon>
    </lineage>
</organism>
<reference evidence="4 5" key="1">
    <citation type="submission" date="2019-03" db="EMBL/GenBank/DDBJ databases">
        <title>Draft genome of Massilia hortus sp. nov., a novel bacterial species of the Oxalobacteraceae family.</title>
        <authorList>
            <person name="Peta V."/>
            <person name="Raths R."/>
            <person name="Bucking H."/>
        </authorList>
    </citation>
    <scope>NUCLEOTIDE SEQUENCE [LARGE SCALE GENOMIC DNA]</scope>
    <source>
        <strain evidence="4 5">ONC3</strain>
    </source>
</reference>
<dbReference type="Proteomes" id="UP000297258">
    <property type="component" value="Unassembled WGS sequence"/>
</dbReference>
<evidence type="ECO:0000259" key="3">
    <source>
        <dbReference type="Pfam" id="PF21724"/>
    </source>
</evidence>
<dbReference type="EMBL" id="SPUM01000043">
    <property type="protein sequence ID" value="TFW33244.1"/>
    <property type="molecule type" value="Genomic_DNA"/>
</dbReference>
<dbReference type="OrthoDB" id="8708111at2"/>
<dbReference type="Pfam" id="PF21724">
    <property type="entry name" value="DUF6861"/>
    <property type="match status" value="1"/>
</dbReference>
<evidence type="ECO:0000313" key="5">
    <source>
        <dbReference type="Proteomes" id="UP000297258"/>
    </source>
</evidence>
<keyword evidence="2" id="KW-0472">Membrane</keyword>
<keyword evidence="2" id="KW-0812">Transmembrane</keyword>
<sequence length="503" mass="52652">MLGTSWICQVCQMGVIEFDREAFYQKLSWLEREAKHATSQLMIWPRAASRGLVGAMGEGISKVPARAMSRGFAGAIGGGISRVRRLRDALEQAQGIALDNLTRKLGAIGLNVVWSILESVLHDIALYMGGSVLVGGAVGAGIGFFGAGIGAIPGAAAGASAGVEVGSAILTFLGLKSILEFLMDSIPEVVRSYKEGFKAAWEDDATPRSHTFDAAQASPSLQLMSTSRAAQEFARGHEILMIAMLAGFVAYLTRGNGKLATLLAEVRQSARLGPRVAEWLEKNAEKLIANPSLRQKVFGATGSAVRTVENAAGKGAAKEAAAVANETQPAARANGNKPERTAENAFEGDAIIGNSGKGTVDLATTRGTWGELPVTPAAERFAAQLVRPGDMVPLPRGAMNLQDLGSLASSEGAEFAVIRLDGERYIVRGTANSTTIPKGAKLIGHVHPGEGYMGLSPSAEDMDALGELGQGRSVIFNESGSWRTFGSDGPSSSVFMPKPTLGE</sequence>
<evidence type="ECO:0000256" key="1">
    <source>
        <dbReference type="SAM" id="MobiDB-lite"/>
    </source>
</evidence>
<keyword evidence="2" id="KW-1133">Transmembrane helix</keyword>
<dbReference type="InterPro" id="IPR049195">
    <property type="entry name" value="Tre1-like_N"/>
</dbReference>
<dbReference type="RefSeq" id="WP_135189088.1">
    <property type="nucleotide sequence ID" value="NZ_SPUM01000043.1"/>
</dbReference>
<feature type="transmembrane region" description="Helical" evidence="2">
    <location>
        <begin position="155"/>
        <end position="175"/>
    </location>
</feature>